<sequence>MRYLKPDDPRAEGADVSGEVFGNYRALERIGHGGMAAVYLAEHVSIGGKFAVKVLRTELASDPDATARLLNEARASAAIQHPGIVQVFDVGALPGGALYIVMEYLEGRDLRAHLARQGPLQEGVVIEIARQVASALHAAHVQGVVHRDLKPDNIFLVPQLSARMGLQVKVLDFGIAKIANQSGHVTQSGALLGTVSYMSPEQLEDSARVDARTDVYSLGCVMFEMAAGQPPFSAPGKGDLEILTSILQSPFPSVRAFNPAISLELDALIAAAAARDRGVRVPSMEALHIGLNRIEEAERRLRLRAPSPTPAQHITLIQPGRAAPVDIVGGATLHDLRSPVAESEPRAPEQGTWARSGATLHDRGIWREALDRTKSSFDENDAHIVLALLQDLFLDVDPQADANLFALHGPLRELGEHSFFCLLMPERSNELGTAVFADSSKELERILKSLGAAARKIVLVVTSAPALGSGVRRKILDYRQAFNAWVLPLFVAELRAAHRRGGDPEMVRLFFERLTELHRPLDPFDDVGPKRDALKFVGMWVQRNELVAALHEPGPIVAISGLPGSGKSSLVNMAEYDSLAKFHRVRCASAADRTVDGLVAEICAVLRKSFGSASKGVGGLRNVEGQPKLRETLFAAVPESTKPGEVVLVLEDVDCLLEPLCAPASDARVECSKARAFWTTLAALCEQDRIGVLVTGVRTSLLKERRLSDWENPLATHVRSIVMDPFGEDTCARYVADTGLMANLRFEEGATKAVYEWSAGYIDIARAIGSKVFESKQLRSSNERFFEPTIVAPEDVRTAAAQLAGSIELFRNALSWLSSSERAVLDHVAAQRPRSVRALHRGLAVDVPREQTAEAMRWLARLGLVSYDRGRHRVRGALLERWLRLNAVPADLENSQRNIRGLLLGLTLTGTLLAIWMGLVVLHHVSRHPTTSRDGCIYEAFHDQYGIPGAEYEVTIRCQCEMHGTNIRLRAVDTASTFDKQLGPSEAVACDAQSRARRISIHLAEPTEGAQAATFALTDGHTDLLSFAIRSSPWIKAGVSLKTALAYLAAIPAAIGGIATFSKEFLAALRRLAQTFGLMRHRRRLEADAGPRNVPRSSG</sequence>
<dbReference type="Gene3D" id="1.10.510.10">
    <property type="entry name" value="Transferase(Phosphotransferase) domain 1"/>
    <property type="match status" value="1"/>
</dbReference>
<dbReference type="InterPro" id="IPR027417">
    <property type="entry name" value="P-loop_NTPase"/>
</dbReference>
<dbReference type="PROSITE" id="PS00107">
    <property type="entry name" value="PROTEIN_KINASE_ATP"/>
    <property type="match status" value="1"/>
</dbReference>
<dbReference type="Proteomes" id="UP001370348">
    <property type="component" value="Chromosome"/>
</dbReference>
<dbReference type="EMBL" id="CP089984">
    <property type="protein sequence ID" value="WXB19790.1"/>
    <property type="molecule type" value="Genomic_DNA"/>
</dbReference>
<dbReference type="InterPro" id="IPR000719">
    <property type="entry name" value="Prot_kinase_dom"/>
</dbReference>
<keyword evidence="9" id="KW-1185">Reference proteome</keyword>
<dbReference type="PROSITE" id="PS50011">
    <property type="entry name" value="PROTEIN_KINASE_DOM"/>
    <property type="match status" value="1"/>
</dbReference>
<dbReference type="PANTHER" id="PTHR43289">
    <property type="entry name" value="MITOGEN-ACTIVATED PROTEIN KINASE KINASE KINASE 20-RELATED"/>
    <property type="match status" value="1"/>
</dbReference>
<evidence type="ECO:0000313" key="9">
    <source>
        <dbReference type="Proteomes" id="UP001370348"/>
    </source>
</evidence>
<dbReference type="SUPFAM" id="SSF56112">
    <property type="entry name" value="Protein kinase-like (PK-like)"/>
    <property type="match status" value="1"/>
</dbReference>
<evidence type="ECO:0000313" key="8">
    <source>
        <dbReference type="EMBL" id="WXB19790.1"/>
    </source>
</evidence>
<dbReference type="PRINTS" id="PR00364">
    <property type="entry name" value="DISEASERSIST"/>
</dbReference>
<keyword evidence="2 5" id="KW-0547">Nucleotide-binding</keyword>
<dbReference type="Pfam" id="PF20703">
    <property type="entry name" value="nSTAND1"/>
    <property type="match status" value="1"/>
</dbReference>
<dbReference type="InterPro" id="IPR008271">
    <property type="entry name" value="Ser/Thr_kinase_AS"/>
</dbReference>
<evidence type="ECO:0000256" key="6">
    <source>
        <dbReference type="SAM" id="Phobius"/>
    </source>
</evidence>
<evidence type="ECO:0000256" key="1">
    <source>
        <dbReference type="ARBA" id="ARBA00022679"/>
    </source>
</evidence>
<dbReference type="SUPFAM" id="SSF52540">
    <property type="entry name" value="P-loop containing nucleoside triphosphate hydrolases"/>
    <property type="match status" value="1"/>
</dbReference>
<feature type="domain" description="Protein kinase" evidence="7">
    <location>
        <begin position="24"/>
        <end position="291"/>
    </location>
</feature>
<keyword evidence="4 5" id="KW-0067">ATP-binding</keyword>
<dbReference type="InterPro" id="IPR017441">
    <property type="entry name" value="Protein_kinase_ATP_BS"/>
</dbReference>
<dbReference type="GO" id="GO:0004674">
    <property type="term" value="F:protein serine/threonine kinase activity"/>
    <property type="evidence" value="ECO:0007669"/>
    <property type="project" value="UniProtKB-KW"/>
</dbReference>
<keyword evidence="3 8" id="KW-0418">Kinase</keyword>
<keyword evidence="1" id="KW-0808">Transferase</keyword>
<name>A0ABZ2MBC1_9BACT</name>
<evidence type="ECO:0000259" key="7">
    <source>
        <dbReference type="PROSITE" id="PS50011"/>
    </source>
</evidence>
<keyword evidence="6" id="KW-0812">Transmembrane</keyword>
<dbReference type="CDD" id="cd14014">
    <property type="entry name" value="STKc_PknB_like"/>
    <property type="match status" value="1"/>
</dbReference>
<protein>
    <submittedName>
        <fullName evidence="8">Serine/threonine protein kinase</fullName>
    </submittedName>
</protein>
<gene>
    <name evidence="8" type="ORF">LZC94_21515</name>
</gene>
<keyword evidence="6" id="KW-1133">Transmembrane helix</keyword>
<keyword evidence="6" id="KW-0472">Membrane</keyword>
<dbReference type="InterPro" id="IPR011009">
    <property type="entry name" value="Kinase-like_dom_sf"/>
</dbReference>
<dbReference type="Gene3D" id="3.30.200.20">
    <property type="entry name" value="Phosphorylase Kinase, domain 1"/>
    <property type="match status" value="1"/>
</dbReference>
<dbReference type="PROSITE" id="PS00108">
    <property type="entry name" value="PROTEIN_KINASE_ST"/>
    <property type="match status" value="1"/>
</dbReference>
<proteinExistence type="predicted"/>
<dbReference type="Pfam" id="PF00069">
    <property type="entry name" value="Pkinase"/>
    <property type="match status" value="1"/>
</dbReference>
<evidence type="ECO:0000256" key="3">
    <source>
        <dbReference type="ARBA" id="ARBA00022777"/>
    </source>
</evidence>
<dbReference type="RefSeq" id="WP_394829386.1">
    <property type="nucleotide sequence ID" value="NZ_CP089984.1"/>
</dbReference>
<feature type="binding site" evidence="5">
    <location>
        <position position="53"/>
    </location>
    <ligand>
        <name>ATP</name>
        <dbReference type="ChEBI" id="CHEBI:30616"/>
    </ligand>
</feature>
<reference evidence="8 9" key="1">
    <citation type="submission" date="2021-12" db="EMBL/GenBank/DDBJ databases">
        <title>Discovery of the Pendulisporaceae a myxobacterial family with distinct sporulation behavior and unique specialized metabolism.</title>
        <authorList>
            <person name="Garcia R."/>
            <person name="Popoff A."/>
            <person name="Bader C.D."/>
            <person name="Loehr J."/>
            <person name="Walesch S."/>
            <person name="Walt C."/>
            <person name="Boldt J."/>
            <person name="Bunk B."/>
            <person name="Haeckl F.J.F.P.J."/>
            <person name="Gunesch A.P."/>
            <person name="Birkelbach J."/>
            <person name="Nuebel U."/>
            <person name="Pietschmann T."/>
            <person name="Bach T."/>
            <person name="Mueller R."/>
        </authorList>
    </citation>
    <scope>NUCLEOTIDE SEQUENCE [LARGE SCALE GENOMIC DNA]</scope>
    <source>
        <strain evidence="8 9">MSr11954</strain>
    </source>
</reference>
<keyword evidence="8" id="KW-0723">Serine/threonine-protein kinase</keyword>
<feature type="transmembrane region" description="Helical" evidence="6">
    <location>
        <begin position="902"/>
        <end position="922"/>
    </location>
</feature>
<organism evidence="8 9">
    <name type="scientific">Pendulispora albinea</name>
    <dbReference type="NCBI Taxonomy" id="2741071"/>
    <lineage>
        <taxon>Bacteria</taxon>
        <taxon>Pseudomonadati</taxon>
        <taxon>Myxococcota</taxon>
        <taxon>Myxococcia</taxon>
        <taxon>Myxococcales</taxon>
        <taxon>Sorangiineae</taxon>
        <taxon>Pendulisporaceae</taxon>
        <taxon>Pendulispora</taxon>
    </lineage>
</organism>
<dbReference type="PANTHER" id="PTHR43289:SF34">
    <property type="entry name" value="SERINE_THREONINE-PROTEIN KINASE YBDM-RELATED"/>
    <property type="match status" value="1"/>
</dbReference>
<dbReference type="Gene3D" id="3.40.50.300">
    <property type="entry name" value="P-loop containing nucleotide triphosphate hydrolases"/>
    <property type="match status" value="1"/>
</dbReference>
<accession>A0ABZ2MBC1</accession>
<evidence type="ECO:0000256" key="2">
    <source>
        <dbReference type="ARBA" id="ARBA00022741"/>
    </source>
</evidence>
<dbReference type="InterPro" id="IPR049052">
    <property type="entry name" value="nSTAND1"/>
</dbReference>
<evidence type="ECO:0000256" key="4">
    <source>
        <dbReference type="ARBA" id="ARBA00022840"/>
    </source>
</evidence>
<dbReference type="SMART" id="SM00220">
    <property type="entry name" value="S_TKc"/>
    <property type="match status" value="1"/>
</dbReference>
<evidence type="ECO:0000256" key="5">
    <source>
        <dbReference type="PROSITE-ProRule" id="PRU10141"/>
    </source>
</evidence>